<feature type="transmembrane region" description="Helical" evidence="6">
    <location>
        <begin position="60"/>
        <end position="83"/>
    </location>
</feature>
<keyword evidence="6" id="KW-0813">Transport</keyword>
<evidence type="ECO:0000256" key="1">
    <source>
        <dbReference type="ARBA" id="ARBA00004141"/>
    </source>
</evidence>
<comment type="caution">
    <text evidence="8">The sequence shown here is derived from an EMBL/GenBank/DDBJ whole genome shotgun (WGS) entry which is preliminary data.</text>
</comment>
<dbReference type="InterPro" id="IPR013525">
    <property type="entry name" value="ABC2_TM"/>
</dbReference>
<dbReference type="Pfam" id="PF01061">
    <property type="entry name" value="ABC2_membrane"/>
    <property type="match status" value="1"/>
</dbReference>
<gene>
    <name evidence="8" type="ORF">BKA03_002814</name>
</gene>
<feature type="domain" description="ABC transmembrane type-2" evidence="7">
    <location>
        <begin position="23"/>
        <end position="251"/>
    </location>
</feature>
<dbReference type="AlphaFoldDB" id="A0A7Y9ZD63"/>
<name>A0A7Y9ZD63_9MICO</name>
<comment type="similarity">
    <text evidence="6">Belongs to the ABC-2 integral membrane protein family.</text>
</comment>
<evidence type="ECO:0000256" key="5">
    <source>
        <dbReference type="ARBA" id="ARBA00023251"/>
    </source>
</evidence>
<dbReference type="OrthoDB" id="9255971at2"/>
<dbReference type="InterPro" id="IPR047817">
    <property type="entry name" value="ABC2_TM_bact-type"/>
</dbReference>
<evidence type="ECO:0000313" key="8">
    <source>
        <dbReference type="EMBL" id="NYI42695.1"/>
    </source>
</evidence>
<evidence type="ECO:0000259" key="7">
    <source>
        <dbReference type="PROSITE" id="PS51012"/>
    </source>
</evidence>
<keyword evidence="3 6" id="KW-1133">Transmembrane helix</keyword>
<reference evidence="8 9" key="1">
    <citation type="submission" date="2020-07" db="EMBL/GenBank/DDBJ databases">
        <title>Sequencing the genomes of 1000 actinobacteria strains.</title>
        <authorList>
            <person name="Klenk H.-P."/>
        </authorList>
    </citation>
    <scope>NUCLEOTIDE SEQUENCE [LARGE SCALE GENOMIC DNA]</scope>
    <source>
        <strain evidence="8 9">DSM 19970</strain>
    </source>
</reference>
<accession>A0A7Y9ZD63</accession>
<organism evidence="8 9">
    <name type="scientific">Demequina lutea</name>
    <dbReference type="NCBI Taxonomy" id="431489"/>
    <lineage>
        <taxon>Bacteria</taxon>
        <taxon>Bacillati</taxon>
        <taxon>Actinomycetota</taxon>
        <taxon>Actinomycetes</taxon>
        <taxon>Micrococcales</taxon>
        <taxon>Demequinaceae</taxon>
        <taxon>Demequina</taxon>
    </lineage>
</organism>
<dbReference type="InterPro" id="IPR000412">
    <property type="entry name" value="ABC_2_transport"/>
</dbReference>
<dbReference type="PIRSF" id="PIRSF006648">
    <property type="entry name" value="DrrB"/>
    <property type="match status" value="1"/>
</dbReference>
<dbReference type="Proteomes" id="UP000547973">
    <property type="component" value="Unassembled WGS sequence"/>
</dbReference>
<dbReference type="EMBL" id="JACBZO010000001">
    <property type="protein sequence ID" value="NYI42695.1"/>
    <property type="molecule type" value="Genomic_DNA"/>
</dbReference>
<evidence type="ECO:0000313" key="9">
    <source>
        <dbReference type="Proteomes" id="UP000547973"/>
    </source>
</evidence>
<sequence>MTIIRDSWTVFTRALRLSVRQPIWVVFGLLQPILYLVLFGPLLKGIAANNPSFGGDAWKVFVPGLLVQLGMFGASFVGFGLVAEWRSGVIERMRVTPASRASLLIGRVARDVLVLLIQGSILVLAALAMGLRAPWWALGVGIGTVALLGACFASLSYAVALKVKSEDALAPLLNGIILPVALLSGIFLPMTLAPQWLQHVSDANPLKHIIDGVRAMFRGDLTSSTSLWGIALTLVLVVGGLLVGTRVFQRESA</sequence>
<dbReference type="RefSeq" id="WP_062075158.1">
    <property type="nucleotide sequence ID" value="NZ_BBRC01000006.1"/>
</dbReference>
<feature type="transmembrane region" description="Helical" evidence="6">
    <location>
        <begin position="172"/>
        <end position="192"/>
    </location>
</feature>
<evidence type="ECO:0000256" key="2">
    <source>
        <dbReference type="ARBA" id="ARBA00022692"/>
    </source>
</evidence>
<feature type="transmembrane region" description="Helical" evidence="6">
    <location>
        <begin position="226"/>
        <end position="248"/>
    </location>
</feature>
<feature type="transmembrane region" description="Helical" evidence="6">
    <location>
        <begin position="21"/>
        <end position="40"/>
    </location>
</feature>
<dbReference type="PANTHER" id="PTHR43229">
    <property type="entry name" value="NODULATION PROTEIN J"/>
    <property type="match status" value="1"/>
</dbReference>
<keyword evidence="9" id="KW-1185">Reference proteome</keyword>
<proteinExistence type="inferred from homology"/>
<dbReference type="PROSITE" id="PS51012">
    <property type="entry name" value="ABC_TM2"/>
    <property type="match status" value="1"/>
</dbReference>
<comment type="subcellular location">
    <subcellularLocation>
        <location evidence="6">Cell membrane</location>
        <topology evidence="6">Multi-pass membrane protein</topology>
    </subcellularLocation>
    <subcellularLocation>
        <location evidence="1">Membrane</location>
        <topology evidence="1">Multi-pass membrane protein</topology>
    </subcellularLocation>
</comment>
<dbReference type="GO" id="GO:0046677">
    <property type="term" value="P:response to antibiotic"/>
    <property type="evidence" value="ECO:0007669"/>
    <property type="project" value="UniProtKB-KW"/>
</dbReference>
<keyword evidence="5" id="KW-0046">Antibiotic resistance</keyword>
<keyword evidence="4 6" id="KW-0472">Membrane</keyword>
<dbReference type="GO" id="GO:0043190">
    <property type="term" value="C:ATP-binding cassette (ABC) transporter complex"/>
    <property type="evidence" value="ECO:0007669"/>
    <property type="project" value="InterPro"/>
</dbReference>
<protein>
    <recommendedName>
        <fullName evidence="6">Transport permease protein</fullName>
    </recommendedName>
</protein>
<feature type="transmembrane region" description="Helical" evidence="6">
    <location>
        <begin position="104"/>
        <end position="129"/>
    </location>
</feature>
<dbReference type="GO" id="GO:0140359">
    <property type="term" value="F:ABC-type transporter activity"/>
    <property type="evidence" value="ECO:0007669"/>
    <property type="project" value="InterPro"/>
</dbReference>
<evidence type="ECO:0000256" key="4">
    <source>
        <dbReference type="ARBA" id="ARBA00023136"/>
    </source>
</evidence>
<evidence type="ECO:0000256" key="6">
    <source>
        <dbReference type="RuleBase" id="RU361157"/>
    </source>
</evidence>
<keyword evidence="2 6" id="KW-0812">Transmembrane</keyword>
<evidence type="ECO:0000256" key="3">
    <source>
        <dbReference type="ARBA" id="ARBA00022989"/>
    </source>
</evidence>
<dbReference type="PANTHER" id="PTHR43229:SF2">
    <property type="entry name" value="NODULATION PROTEIN J"/>
    <property type="match status" value="1"/>
</dbReference>
<keyword evidence="6" id="KW-1003">Cell membrane</keyword>
<feature type="transmembrane region" description="Helical" evidence="6">
    <location>
        <begin position="135"/>
        <end position="160"/>
    </location>
</feature>
<dbReference type="InterPro" id="IPR051784">
    <property type="entry name" value="Nod_factor_ABC_transporter"/>
</dbReference>